<dbReference type="SUPFAM" id="SSF48452">
    <property type="entry name" value="TPR-like"/>
    <property type="match status" value="1"/>
</dbReference>
<dbReference type="Gene3D" id="1.25.40.10">
    <property type="entry name" value="Tetratricopeptide repeat domain"/>
    <property type="match status" value="1"/>
</dbReference>
<proteinExistence type="predicted"/>
<evidence type="ECO:0000256" key="1">
    <source>
        <dbReference type="PROSITE-ProRule" id="PRU00339"/>
    </source>
</evidence>
<dbReference type="EMBL" id="JBHUNA010000024">
    <property type="protein sequence ID" value="MFD2761528.1"/>
    <property type="molecule type" value="Genomic_DNA"/>
</dbReference>
<dbReference type="InterPro" id="IPR011990">
    <property type="entry name" value="TPR-like_helical_dom_sf"/>
</dbReference>
<gene>
    <name evidence="2" type="ORF">ACFSUO_11250</name>
</gene>
<protein>
    <submittedName>
        <fullName evidence="2">Tetratricopeptide repeat protein</fullName>
    </submittedName>
</protein>
<accession>A0ABW5V660</accession>
<dbReference type="RefSeq" id="WP_382394118.1">
    <property type="nucleotide sequence ID" value="NZ_JBHUNA010000024.1"/>
</dbReference>
<feature type="repeat" description="TPR" evidence="1">
    <location>
        <begin position="398"/>
        <end position="431"/>
    </location>
</feature>
<sequence length="465" mass="54928">MNQDQFLIYSSQKKPIQLKAERITLYRQAEIIEAVSENNEIYYLFFYKYHFLTAAKAKKLRRYSFMESAFKHGMVFNAPHPFIDVLLSSNQPCRISNFKPLMKELDRRYSLPEKAFILTFFESFISKKKLFDEIKSIFYIYRRSGKNFNGYQIIRILMDFAPNHSFVRQMSSDKSFSQYRDQYDRFDEAILSADPVYFEKIAYANSDDDIYFQKLIARFDQSSRWIDLLALYSIHFSKNPSTHVYESLTRIAVSHFNAHQIMQLQEKLYHHSPHFAPLERELLTRYAEANDVEKVLTMLNGLDTELQDEQYTAIREMLHHLDLQNHSMPPELLPALVRSITFFDQEPATELLHTYISILLADYEPGYIKSLLQPFIDNRSIHPLYLKMDRMNRFSNDLEQMQALGELYDEFGQPSKAIECFSWEMELKPDDPAPLKGLSKVYGEMGNEQEAKAYRTLLKTIQRQA</sequence>
<evidence type="ECO:0000313" key="3">
    <source>
        <dbReference type="Proteomes" id="UP001597502"/>
    </source>
</evidence>
<name>A0ABW5V660_9BACI</name>
<dbReference type="PROSITE" id="PS50005">
    <property type="entry name" value="TPR"/>
    <property type="match status" value="1"/>
</dbReference>
<reference evidence="3" key="1">
    <citation type="journal article" date="2019" name="Int. J. Syst. Evol. Microbiol.">
        <title>The Global Catalogue of Microorganisms (GCM) 10K type strain sequencing project: providing services to taxonomists for standard genome sequencing and annotation.</title>
        <authorList>
            <consortium name="The Broad Institute Genomics Platform"/>
            <consortium name="The Broad Institute Genome Sequencing Center for Infectious Disease"/>
            <person name="Wu L."/>
            <person name="Ma J."/>
        </authorList>
    </citation>
    <scope>NUCLEOTIDE SEQUENCE [LARGE SCALE GENOMIC DNA]</scope>
    <source>
        <strain evidence="3">TISTR 1535</strain>
    </source>
</reference>
<keyword evidence="3" id="KW-1185">Reference proteome</keyword>
<organism evidence="2 3">
    <name type="scientific">Lentibacillus juripiscarius</name>
    <dbReference type="NCBI Taxonomy" id="257446"/>
    <lineage>
        <taxon>Bacteria</taxon>
        <taxon>Bacillati</taxon>
        <taxon>Bacillota</taxon>
        <taxon>Bacilli</taxon>
        <taxon>Bacillales</taxon>
        <taxon>Bacillaceae</taxon>
        <taxon>Lentibacillus</taxon>
    </lineage>
</organism>
<dbReference type="InterPro" id="IPR019734">
    <property type="entry name" value="TPR_rpt"/>
</dbReference>
<evidence type="ECO:0000313" key="2">
    <source>
        <dbReference type="EMBL" id="MFD2761528.1"/>
    </source>
</evidence>
<keyword evidence="1" id="KW-0802">TPR repeat</keyword>
<dbReference type="Proteomes" id="UP001597502">
    <property type="component" value="Unassembled WGS sequence"/>
</dbReference>
<comment type="caution">
    <text evidence="2">The sequence shown here is derived from an EMBL/GenBank/DDBJ whole genome shotgun (WGS) entry which is preliminary data.</text>
</comment>